<feature type="transmembrane region" description="Helical" evidence="11">
    <location>
        <begin position="489"/>
        <end position="513"/>
    </location>
</feature>
<keyword evidence="15" id="KW-1185">Reference proteome</keyword>
<feature type="transmembrane region" description="Helical" evidence="11">
    <location>
        <begin position="1156"/>
        <end position="1176"/>
    </location>
</feature>
<feature type="transmembrane region" description="Helical" evidence="11">
    <location>
        <begin position="309"/>
        <end position="328"/>
    </location>
</feature>
<evidence type="ECO:0000256" key="5">
    <source>
        <dbReference type="ARBA" id="ARBA00022692"/>
    </source>
</evidence>
<dbReference type="Proteomes" id="UP000803884">
    <property type="component" value="Unassembled WGS sequence"/>
</dbReference>
<feature type="transmembrane region" description="Helical" evidence="11">
    <location>
        <begin position="1016"/>
        <end position="1036"/>
    </location>
</feature>
<feature type="transmembrane region" description="Helical" evidence="11">
    <location>
        <begin position="901"/>
        <end position="926"/>
    </location>
</feature>
<dbReference type="PANTHER" id="PTHR24223:SF269">
    <property type="entry name" value="ABC MULTIDRUG TRANSPORTER (EUROFUNG)-RELATED"/>
    <property type="match status" value="1"/>
</dbReference>
<feature type="domain" description="ABC transmembrane type-1" evidence="13">
    <location>
        <begin position="908"/>
        <end position="1184"/>
    </location>
</feature>
<dbReference type="SMART" id="SM00382">
    <property type="entry name" value="AAA"/>
    <property type="match status" value="2"/>
</dbReference>
<evidence type="ECO:0000259" key="13">
    <source>
        <dbReference type="PROSITE" id="PS50929"/>
    </source>
</evidence>
<dbReference type="CDD" id="cd03244">
    <property type="entry name" value="ABCC_MRP_domain2"/>
    <property type="match status" value="1"/>
</dbReference>
<reference evidence="14 15" key="1">
    <citation type="journal article" date="2020" name="Microbiol. Resour. Announc.">
        <title>Draft Genome Sequence of a Cladosporium Species Isolated from the Mesophotic Ascidian Didemnum maculosum.</title>
        <authorList>
            <person name="Gioti A."/>
            <person name="Siaperas R."/>
            <person name="Nikolaivits E."/>
            <person name="Le Goff G."/>
            <person name="Ouazzani J."/>
            <person name="Kotoulas G."/>
            <person name="Topakas E."/>
        </authorList>
    </citation>
    <scope>NUCLEOTIDE SEQUENCE [LARGE SCALE GENOMIC DNA]</scope>
    <source>
        <strain evidence="14 15">TM138-S3</strain>
    </source>
</reference>
<dbReference type="InterPro" id="IPR003439">
    <property type="entry name" value="ABC_transporter-like_ATP-bd"/>
</dbReference>
<proteinExistence type="inferred from homology"/>
<feature type="transmembrane region" description="Helical" evidence="11">
    <location>
        <begin position="406"/>
        <end position="431"/>
    </location>
</feature>
<dbReference type="Gene3D" id="1.20.1560.10">
    <property type="entry name" value="ABC transporter type 1, transmembrane domain"/>
    <property type="match status" value="2"/>
</dbReference>
<evidence type="ECO:0000256" key="10">
    <source>
        <dbReference type="ARBA" id="ARBA00023180"/>
    </source>
</evidence>
<dbReference type="InterPro" id="IPR003593">
    <property type="entry name" value="AAA+_ATPase"/>
</dbReference>
<dbReference type="PROSITE" id="PS00211">
    <property type="entry name" value="ABC_TRANSPORTER_1"/>
    <property type="match status" value="2"/>
</dbReference>
<feature type="transmembrane region" description="Helical" evidence="11">
    <location>
        <begin position="32"/>
        <end position="50"/>
    </location>
</feature>
<evidence type="ECO:0000313" key="15">
    <source>
        <dbReference type="Proteomes" id="UP000803884"/>
    </source>
</evidence>
<feature type="transmembrane region" description="Helical" evidence="11">
    <location>
        <begin position="129"/>
        <end position="148"/>
    </location>
</feature>
<dbReference type="PROSITE" id="PS50929">
    <property type="entry name" value="ABC_TM1F"/>
    <property type="match status" value="2"/>
</dbReference>
<evidence type="ECO:0000256" key="1">
    <source>
        <dbReference type="ARBA" id="ARBA00004651"/>
    </source>
</evidence>
<dbReference type="CDD" id="cd03250">
    <property type="entry name" value="ABCC_MRP_domain1"/>
    <property type="match status" value="1"/>
</dbReference>
<gene>
    <name evidence="14" type="ORF">WHR41_05315</name>
</gene>
<keyword evidence="7" id="KW-0067">ATP-binding</keyword>
<evidence type="ECO:0000259" key="12">
    <source>
        <dbReference type="PROSITE" id="PS50893"/>
    </source>
</evidence>
<dbReference type="PANTHER" id="PTHR24223">
    <property type="entry name" value="ATP-BINDING CASSETTE SUB-FAMILY C"/>
    <property type="match status" value="1"/>
</dbReference>
<dbReference type="InterPro" id="IPR011527">
    <property type="entry name" value="ABC1_TM_dom"/>
</dbReference>
<dbReference type="Gene3D" id="3.40.50.300">
    <property type="entry name" value="P-loop containing nucleotide triphosphate hydrolases"/>
    <property type="match status" value="2"/>
</dbReference>
<feature type="transmembrane region" description="Helical" evidence="11">
    <location>
        <begin position="62"/>
        <end position="86"/>
    </location>
</feature>
<dbReference type="Pfam" id="PF00664">
    <property type="entry name" value="ABC_membrane"/>
    <property type="match status" value="1"/>
</dbReference>
<comment type="subcellular location">
    <subcellularLocation>
        <location evidence="1">Cell membrane</location>
        <topology evidence="1">Multi-pass membrane protein</topology>
    </subcellularLocation>
</comment>
<evidence type="ECO:0000256" key="9">
    <source>
        <dbReference type="ARBA" id="ARBA00023136"/>
    </source>
</evidence>
<dbReference type="SUPFAM" id="SSF90123">
    <property type="entry name" value="ABC transporter transmembrane region"/>
    <property type="match status" value="2"/>
</dbReference>
<dbReference type="PROSITE" id="PS50893">
    <property type="entry name" value="ABC_TRANSPORTER_2"/>
    <property type="match status" value="2"/>
</dbReference>
<dbReference type="FunFam" id="3.40.50.300:FF:000838">
    <property type="entry name" value="ABC multidrug transporter (Eurofung)"/>
    <property type="match status" value="1"/>
</dbReference>
<dbReference type="InterPro" id="IPR017871">
    <property type="entry name" value="ABC_transporter-like_CS"/>
</dbReference>
<dbReference type="GO" id="GO:0005524">
    <property type="term" value="F:ATP binding"/>
    <property type="evidence" value="ECO:0007669"/>
    <property type="project" value="UniProtKB-KW"/>
</dbReference>
<dbReference type="FunFam" id="1.20.1560.10:FF:000055">
    <property type="entry name" value="ABC multidrug transporter (Eurofung)"/>
    <property type="match status" value="1"/>
</dbReference>
<accession>A0AB34KQJ9</accession>
<dbReference type="GeneID" id="96006758"/>
<dbReference type="InterPro" id="IPR044726">
    <property type="entry name" value="ABCC_6TM_D2"/>
</dbReference>
<feature type="domain" description="ABC transporter" evidence="12">
    <location>
        <begin position="621"/>
        <end position="851"/>
    </location>
</feature>
<keyword evidence="10" id="KW-0325">Glycoprotein</keyword>
<evidence type="ECO:0000256" key="6">
    <source>
        <dbReference type="ARBA" id="ARBA00022741"/>
    </source>
</evidence>
<protein>
    <recommendedName>
        <fullName evidence="16">ABC transporter</fullName>
    </recommendedName>
</protein>
<evidence type="ECO:0008006" key="16">
    <source>
        <dbReference type="Google" id="ProtNLM"/>
    </source>
</evidence>
<feature type="transmembrane region" description="Helical" evidence="11">
    <location>
        <begin position="525"/>
        <end position="546"/>
    </location>
</feature>
<comment type="similarity">
    <text evidence="2">Belongs to the ABC transporter superfamily. ABCC family. Conjugate transporter (TC 3.A.1.208) subfamily.</text>
</comment>
<dbReference type="InterPro" id="IPR036640">
    <property type="entry name" value="ABC1_TM_sf"/>
</dbReference>
<feature type="domain" description="ABC transporter" evidence="12">
    <location>
        <begin position="1222"/>
        <end position="1454"/>
    </location>
</feature>
<dbReference type="InterPro" id="IPR044746">
    <property type="entry name" value="ABCC_6TM_D1"/>
</dbReference>
<evidence type="ECO:0000256" key="2">
    <source>
        <dbReference type="ARBA" id="ARBA00009726"/>
    </source>
</evidence>
<dbReference type="CDD" id="cd18580">
    <property type="entry name" value="ABC_6TM_ABCC_D2"/>
    <property type="match status" value="1"/>
</dbReference>
<dbReference type="InterPro" id="IPR027417">
    <property type="entry name" value="P-loop_NTPase"/>
</dbReference>
<evidence type="ECO:0000256" key="4">
    <source>
        <dbReference type="ARBA" id="ARBA00022475"/>
    </source>
</evidence>
<organism evidence="14 15">
    <name type="scientific">Cladosporium halotolerans</name>
    <dbReference type="NCBI Taxonomy" id="1052096"/>
    <lineage>
        <taxon>Eukaryota</taxon>
        <taxon>Fungi</taxon>
        <taxon>Dikarya</taxon>
        <taxon>Ascomycota</taxon>
        <taxon>Pezizomycotina</taxon>
        <taxon>Dothideomycetes</taxon>
        <taxon>Dothideomycetidae</taxon>
        <taxon>Cladosporiales</taxon>
        <taxon>Cladosporiaceae</taxon>
        <taxon>Cladosporium</taxon>
    </lineage>
</organism>
<feature type="transmembrane region" description="Helical" evidence="11">
    <location>
        <begin position="98"/>
        <end position="117"/>
    </location>
</feature>
<dbReference type="GO" id="GO:0016887">
    <property type="term" value="F:ATP hydrolysis activity"/>
    <property type="evidence" value="ECO:0007669"/>
    <property type="project" value="InterPro"/>
</dbReference>
<keyword evidence="8 11" id="KW-1133">Transmembrane helix</keyword>
<keyword evidence="3" id="KW-0813">Transport</keyword>
<evidence type="ECO:0000256" key="3">
    <source>
        <dbReference type="ARBA" id="ARBA00022448"/>
    </source>
</evidence>
<evidence type="ECO:0000313" key="14">
    <source>
        <dbReference type="EMBL" id="KAL1586486.1"/>
    </source>
</evidence>
<evidence type="ECO:0000256" key="8">
    <source>
        <dbReference type="ARBA" id="ARBA00022989"/>
    </source>
</evidence>
<evidence type="ECO:0000256" key="7">
    <source>
        <dbReference type="ARBA" id="ARBA00022840"/>
    </source>
</evidence>
<dbReference type="FunFam" id="1.20.1560.10:FF:000066">
    <property type="entry name" value="ABC multidrug transporter (Eurofung)"/>
    <property type="match status" value="1"/>
</dbReference>
<evidence type="ECO:0000256" key="11">
    <source>
        <dbReference type="SAM" id="Phobius"/>
    </source>
</evidence>
<feature type="transmembrane region" description="Helical" evidence="11">
    <location>
        <begin position="160"/>
        <end position="177"/>
    </location>
</feature>
<feature type="transmembrane region" description="Helical" evidence="11">
    <location>
        <begin position="1042"/>
        <end position="1063"/>
    </location>
</feature>
<feature type="domain" description="ABC transmembrane type-1" evidence="13">
    <location>
        <begin position="278"/>
        <end position="551"/>
    </location>
</feature>
<keyword evidence="9 11" id="KW-0472">Membrane</keyword>
<dbReference type="FunFam" id="3.40.50.300:FF:001854">
    <property type="entry name" value="ABC multidrug transporter (Eurofung)"/>
    <property type="match status" value="1"/>
</dbReference>
<dbReference type="InterPro" id="IPR050173">
    <property type="entry name" value="ABC_transporter_C-like"/>
</dbReference>
<comment type="caution">
    <text evidence="14">The sequence shown here is derived from an EMBL/GenBank/DDBJ whole genome shotgun (WGS) entry which is preliminary data.</text>
</comment>
<feature type="transmembrane region" description="Helical" evidence="11">
    <location>
        <begin position="946"/>
        <end position="970"/>
    </location>
</feature>
<keyword evidence="4" id="KW-1003">Cell membrane</keyword>
<dbReference type="GO" id="GO:0005886">
    <property type="term" value="C:plasma membrane"/>
    <property type="evidence" value="ECO:0007669"/>
    <property type="project" value="UniProtKB-SubCell"/>
</dbReference>
<keyword evidence="5 11" id="KW-0812">Transmembrane</keyword>
<dbReference type="RefSeq" id="XP_069229591.1">
    <property type="nucleotide sequence ID" value="XM_069373920.1"/>
</dbReference>
<dbReference type="GO" id="GO:0140359">
    <property type="term" value="F:ABC-type transporter activity"/>
    <property type="evidence" value="ECO:0007669"/>
    <property type="project" value="InterPro"/>
</dbReference>
<dbReference type="EMBL" id="JAAQHG020000014">
    <property type="protein sequence ID" value="KAL1586486.1"/>
    <property type="molecule type" value="Genomic_DNA"/>
</dbReference>
<dbReference type="SUPFAM" id="SSF52540">
    <property type="entry name" value="P-loop containing nucleoside triphosphate hydrolases"/>
    <property type="match status" value="2"/>
</dbReference>
<dbReference type="CDD" id="cd18579">
    <property type="entry name" value="ABC_6TM_ABCC_D1"/>
    <property type="match status" value="1"/>
</dbReference>
<keyword evidence="6" id="KW-0547">Nucleotide-binding</keyword>
<name>A0AB34KQJ9_9PEZI</name>
<feature type="transmembrane region" description="Helical" evidence="11">
    <location>
        <begin position="1127"/>
        <end position="1150"/>
    </location>
</feature>
<dbReference type="Pfam" id="PF00005">
    <property type="entry name" value="ABC_tran"/>
    <property type="match status" value="2"/>
</dbReference>
<sequence>MADCVRIDNTVQLYAHECRGGFDFPLLFEESILILLPVLLTVLIAAVRFLSLLKSPVTTASAWIAAPKAFCWTCVAVFYFALAGIWATPGSTSTKASVAANAVAGVSCLFLGLVSFFEHTRSVRPSLLHQLYLFVSILCDIACVRTLWLRQDYSAVSHRIAILYTLVFVVKILAFVFESLPKQQIPGSPYHDASPEARADMVNRALFWWINPIFLRGYSNTLDVGDLPVLDNSLKARNSHHMLSQTWDANKAKGKASLLGTAITTLKWPLLSAAPARLALIGFTFAQPVLLKRALAVSSNEPTEYNNNVGYALIGAYFLVYTGMAVSLSQHQHRAYRAITMLRGGLVSMIYRKATGLSLTDADPANSVTLMSADVERIVQGWSTITDMVANPIEIGLAIFMLQQELGVAVAVNVGVMVFALLASLVAMGGIGQHQANWLKAIEKRLSSTGSMLSSLKGIKMMGLENVLMNSLHSLRMDEMRDSAMFRKLLVVNMAFAWLARVFSPIATIGTFVALSNGAISTSKIYTSLSIFALGTDPLLTLVMALMQFAASAGSFARIEEFLNKDVVQPTRAASSSGPKAKKGHLSATAVSVSGVSEYNDIELESKPLRSEDSQLTLSGSDALNVHKASFGWDTEKEPILKEVSASIAPGTFTMLIGPSGSGKSTLLQAFLGEVPCMGGSLNAHVDSMAYCSQSPWHMNVSIRDSITAMLDYDAKWYTTVLRACALDKDLEQISAGDDTIIGSGGTALSGGQSQRIALARAIYSRKSVIMMDDPFSGLDASTENQIFHNLLGTNGLLREIGTTVIVASSSVKRVPYADQIIVLDAEGHVTENGDFETLDKKGGYVASFALNVPDWNYNPVVAVIPTVRDIPLKKEEAVKEHDKSRQEGDTATYLYYVKSVGWTATMIFIVAMAGFVFCLSFPSIWLKWWATSSDPAGQENYYMGIYAMLGFIAMIALLAGSYQLIVTMVPISGANFHRILLQTTLGAKMSFLSVTDTGSILNRFSQDLQLIDMDLPVAAINVVATGFLCLAQLILVGVSAGYAAISFPFLFIFLYCIQRVYLRTSRQLRLLDIEAKAPLFSHFTDTLKGLPSIRAFGWQTPMEEKNFELLEYSQRPFYMMYAIQRWLSLTLDLMVAGIAVILMILVACLDSTDTAYIGVALYNVVLFTQSIKMLIQFWTNLETHIGSIARIKEYQEKTPREEQTVASNYTLPTTWPQQGKIEFDRISAGYSQTHLAIKDLSLDIQPGSKIGLCGRTGSGKSSLAMTLFRMLDLSAGRILIDGLDISTLPRHDIRSRINSITQDGVFIQGSVRANIDPRGIHSTDAICDALETVSLLELVEEKGAGDLEFDIAELHLSQGQKQLFCLARALLNPSQVLVLDEATSTVDEHTDEVMQKVIRQNFGGQTIITVAHRLESILDHDTVVVLDGGEIVERGDPYELLARGEETEFGRLWKFLQAEST</sequence>